<dbReference type="Pfam" id="PF00581">
    <property type="entry name" value="Rhodanese"/>
    <property type="match status" value="3"/>
</dbReference>
<name>A0AAD0SNG2_9BACT</name>
<reference evidence="3 4" key="1">
    <citation type="submission" date="2018-08" db="EMBL/GenBank/DDBJ databases">
        <title>Complete genome of the Arcobacter suis type strain LMG 26152.</title>
        <authorList>
            <person name="Miller W.G."/>
            <person name="Yee E."/>
            <person name="Bono J.L."/>
        </authorList>
    </citation>
    <scope>NUCLEOTIDE SEQUENCE [LARGE SCALE GENOMIC DNA]</scope>
    <source>
        <strain evidence="3 4">CECT 7833</strain>
    </source>
</reference>
<dbReference type="SMART" id="SM00450">
    <property type="entry name" value="RHOD"/>
    <property type="match status" value="3"/>
</dbReference>
<evidence type="ECO:0000313" key="3">
    <source>
        <dbReference type="EMBL" id="AXX88719.1"/>
    </source>
</evidence>
<feature type="domain" description="Rhodanese" evidence="2">
    <location>
        <begin position="305"/>
        <end position="389"/>
    </location>
</feature>
<accession>A0AAD0SNG2</accession>
<dbReference type="KEGG" id="asui:ASUIS_0205"/>
<dbReference type="InterPro" id="IPR050229">
    <property type="entry name" value="GlpE_sulfurtransferase"/>
</dbReference>
<dbReference type="SUPFAM" id="SSF52821">
    <property type="entry name" value="Rhodanese/Cell cycle control phosphatase"/>
    <property type="match status" value="3"/>
</dbReference>
<protein>
    <submittedName>
        <fullName evidence="3">Rhodanese-related sulfurtransferase (Multiple rhodanese domains)</fullName>
    </submittedName>
</protein>
<dbReference type="RefSeq" id="WP_118885297.1">
    <property type="nucleotide sequence ID" value="NZ_CP032100.1"/>
</dbReference>
<dbReference type="InterPro" id="IPR036873">
    <property type="entry name" value="Rhodanese-like_dom_sf"/>
</dbReference>
<dbReference type="CDD" id="cd00158">
    <property type="entry name" value="RHOD"/>
    <property type="match status" value="3"/>
</dbReference>
<dbReference type="Gene3D" id="3.40.250.10">
    <property type="entry name" value="Rhodanese-like domain"/>
    <property type="match status" value="3"/>
</dbReference>
<sequence>MNKRFKSLIVSSFLLIGIGSFSAEVENLSAPTEAVLELVKKYQLEQVDFDYVKKAINQGNKNGVNAILIDARPEIKYQKGTIPSSLNIPDTKFDEYYSVLKDIPMDKELIVYCGGYNCTKSPIVAQKLKDKGHTTVKVYSGGEPEWAKLSYLEIDTSAIKIYQEKNSAFIVDARPYVKFLQETIPGAISIPDTSLTKLIGRFPIDKNEKIVVFCGGYTCEKSHIIANKLISLDYKDVMVYAGGLPAWKERGLSTTASAIDEKVNEVTPKKEQFSKNGLKLGNDEGSVDGEWLKKQILENKLPSYIQIVDVTSPNEFKNGHIKGAINIEAAKLTAKELFEKLPKNKTIVFNCTAGGRSIDAWSKLNDAKLDISEIYYFDANISCKDNNCKIDVNEPLL</sequence>
<dbReference type="EMBL" id="CP032100">
    <property type="protein sequence ID" value="AXX88719.1"/>
    <property type="molecule type" value="Genomic_DNA"/>
</dbReference>
<keyword evidence="1" id="KW-0732">Signal</keyword>
<dbReference type="InterPro" id="IPR001763">
    <property type="entry name" value="Rhodanese-like_dom"/>
</dbReference>
<dbReference type="PANTHER" id="PTHR43031:SF1">
    <property type="entry name" value="PYRIDINE NUCLEOTIDE-DISULPHIDE OXIDOREDUCTASE"/>
    <property type="match status" value="1"/>
</dbReference>
<dbReference type="PANTHER" id="PTHR43031">
    <property type="entry name" value="FAD-DEPENDENT OXIDOREDUCTASE"/>
    <property type="match status" value="1"/>
</dbReference>
<evidence type="ECO:0000259" key="2">
    <source>
        <dbReference type="PROSITE" id="PS50206"/>
    </source>
</evidence>
<feature type="chain" id="PRO_5041985049" evidence="1">
    <location>
        <begin position="24"/>
        <end position="397"/>
    </location>
</feature>
<organism evidence="3 4">
    <name type="scientific">Arcobacter suis CECT 7833</name>
    <dbReference type="NCBI Taxonomy" id="663365"/>
    <lineage>
        <taxon>Bacteria</taxon>
        <taxon>Pseudomonadati</taxon>
        <taxon>Campylobacterota</taxon>
        <taxon>Epsilonproteobacteria</taxon>
        <taxon>Campylobacterales</taxon>
        <taxon>Arcobacteraceae</taxon>
        <taxon>Arcobacter</taxon>
    </lineage>
</organism>
<feature type="domain" description="Rhodanese" evidence="2">
    <location>
        <begin position="62"/>
        <end position="155"/>
    </location>
</feature>
<dbReference type="Proteomes" id="UP000263040">
    <property type="component" value="Chromosome"/>
</dbReference>
<feature type="signal peptide" evidence="1">
    <location>
        <begin position="1"/>
        <end position="23"/>
    </location>
</feature>
<proteinExistence type="predicted"/>
<keyword evidence="4" id="KW-1185">Reference proteome</keyword>
<dbReference type="PROSITE" id="PS50206">
    <property type="entry name" value="RHODANESE_3"/>
    <property type="match status" value="3"/>
</dbReference>
<gene>
    <name evidence="3" type="ORF">ASUIS_0205</name>
</gene>
<dbReference type="AlphaFoldDB" id="A0AAD0SNG2"/>
<feature type="domain" description="Rhodanese" evidence="2">
    <location>
        <begin position="164"/>
        <end position="256"/>
    </location>
</feature>
<evidence type="ECO:0000313" key="4">
    <source>
        <dbReference type="Proteomes" id="UP000263040"/>
    </source>
</evidence>
<evidence type="ECO:0000256" key="1">
    <source>
        <dbReference type="SAM" id="SignalP"/>
    </source>
</evidence>